<accession>F8AV81</accession>
<dbReference type="Proteomes" id="UP000001549">
    <property type="component" value="Chromosome"/>
</dbReference>
<feature type="region of interest" description="Disordered" evidence="1">
    <location>
        <begin position="28"/>
        <end position="48"/>
    </location>
</feature>
<reference evidence="4 5" key="1">
    <citation type="submission" date="2011-05" db="EMBL/GenBank/DDBJ databases">
        <title>Complete sequence of chromosome of Frankia symbiont of Datisca glomerata.</title>
        <authorList>
            <consortium name="US DOE Joint Genome Institute"/>
            <person name="Lucas S."/>
            <person name="Han J."/>
            <person name="Lapidus A."/>
            <person name="Cheng J.-F."/>
            <person name="Goodwin L."/>
            <person name="Pitluck S."/>
            <person name="Peters L."/>
            <person name="Mikhailova N."/>
            <person name="Chertkov O."/>
            <person name="Teshima H."/>
            <person name="Han C."/>
            <person name="Tapia R."/>
            <person name="Land M."/>
            <person name="Hauser L."/>
            <person name="Kyrpides N."/>
            <person name="Ivanova N."/>
            <person name="Pagani I."/>
            <person name="Berry A."/>
            <person name="Pawlowski K."/>
            <person name="Persson T."/>
            <person name="Vanden Heuvel B."/>
            <person name="Benson D."/>
            <person name="Woyke T."/>
        </authorList>
    </citation>
    <scope>NUCLEOTIDE SEQUENCE [LARGE SCALE GENOMIC DNA]</scope>
    <source>
        <strain evidence="5">4085684</strain>
    </source>
</reference>
<keyword evidence="2" id="KW-1133">Transmembrane helix</keyword>
<keyword evidence="5" id="KW-1185">Reference proteome</keyword>
<organism evidence="4 5">
    <name type="scientific">Candidatus Protofrankia datiscae</name>
    <dbReference type="NCBI Taxonomy" id="2716812"/>
    <lineage>
        <taxon>Bacteria</taxon>
        <taxon>Bacillati</taxon>
        <taxon>Actinomycetota</taxon>
        <taxon>Actinomycetes</taxon>
        <taxon>Frankiales</taxon>
        <taxon>Frankiaceae</taxon>
        <taxon>Protofrankia</taxon>
    </lineage>
</organism>
<feature type="compositionally biased region" description="Gly residues" evidence="1">
    <location>
        <begin position="204"/>
        <end position="214"/>
    </location>
</feature>
<dbReference type="EMBL" id="CP002801">
    <property type="protein sequence ID" value="AEH10841.1"/>
    <property type="molecule type" value="Genomic_DNA"/>
</dbReference>
<dbReference type="RefSeq" id="WP_013874725.1">
    <property type="nucleotide sequence ID" value="NC_015656.1"/>
</dbReference>
<feature type="signal peptide" evidence="3">
    <location>
        <begin position="1"/>
        <end position="25"/>
    </location>
</feature>
<evidence type="ECO:0000256" key="3">
    <source>
        <dbReference type="SAM" id="SignalP"/>
    </source>
</evidence>
<dbReference type="Gene3D" id="2.60.40.10">
    <property type="entry name" value="Immunoglobulins"/>
    <property type="match status" value="1"/>
</dbReference>
<dbReference type="AlphaFoldDB" id="F8AV81"/>
<dbReference type="KEGG" id="fsy:FsymDg_3562"/>
<name>F8AV81_9ACTN</name>
<keyword evidence="3" id="KW-0732">Signal</keyword>
<feature type="compositionally biased region" description="Low complexity" evidence="1">
    <location>
        <begin position="120"/>
        <end position="132"/>
    </location>
</feature>
<keyword evidence="2" id="KW-0472">Membrane</keyword>
<gene>
    <name evidence="4" type="ordered locus">FsymDg_3562</name>
</gene>
<keyword evidence="2" id="KW-0812">Transmembrane</keyword>
<evidence type="ECO:0000313" key="5">
    <source>
        <dbReference type="Proteomes" id="UP000001549"/>
    </source>
</evidence>
<feature type="compositionally biased region" description="Low complexity" evidence="1">
    <location>
        <begin position="161"/>
        <end position="174"/>
    </location>
</feature>
<evidence type="ECO:0000313" key="4">
    <source>
        <dbReference type="EMBL" id="AEH10841.1"/>
    </source>
</evidence>
<dbReference type="HOGENOM" id="CLU_911388_0_0_11"/>
<feature type="region of interest" description="Disordered" evidence="1">
    <location>
        <begin position="204"/>
        <end position="226"/>
    </location>
</feature>
<evidence type="ECO:0008006" key="6">
    <source>
        <dbReference type="Google" id="ProtNLM"/>
    </source>
</evidence>
<proteinExistence type="predicted"/>
<dbReference type="InterPro" id="IPR013783">
    <property type="entry name" value="Ig-like_fold"/>
</dbReference>
<feature type="transmembrane region" description="Helical" evidence="2">
    <location>
        <begin position="274"/>
        <end position="293"/>
    </location>
</feature>
<feature type="region of interest" description="Disordered" evidence="1">
    <location>
        <begin position="159"/>
        <end position="181"/>
    </location>
</feature>
<evidence type="ECO:0000256" key="2">
    <source>
        <dbReference type="SAM" id="Phobius"/>
    </source>
</evidence>
<sequence length="305" mass="28582" precursor="true">MRFRTFAVALLVGGGLALGTAVESAAATHAGPSVDHPDHPDRPGPLGAATVSARSVSVGESVLFGGGGFAPGGTITIRVNNNTVGTATADDQGSFSLRPPAFTAPGDYVVTGTGPSAADPGLGLPEGLPTGLPDAVAESGGTALDGLPQRTVTATVTVTDPSAGSSAGGAPSAAGNGGDPRVGVAVGGWGSPDGGAGGVGVAFGVGGGGGGGDSGGDDTEEPAPGGGGVGVPVVLPPVPGGDGPAVVGQEPVRPAGQEYPSTGGLPFTGVETGAMAAIAAALVGGGVILRVAARRRRPGATPDEL</sequence>
<evidence type="ECO:0000256" key="1">
    <source>
        <dbReference type="SAM" id="MobiDB-lite"/>
    </source>
</evidence>
<feature type="region of interest" description="Disordered" evidence="1">
    <location>
        <begin position="106"/>
        <end position="132"/>
    </location>
</feature>
<dbReference type="GO" id="GO:0005975">
    <property type="term" value="P:carbohydrate metabolic process"/>
    <property type="evidence" value="ECO:0007669"/>
    <property type="project" value="UniProtKB-ARBA"/>
</dbReference>
<protein>
    <recommendedName>
        <fullName evidence="6">LPXTG-motif cell wall anchor domain protein</fullName>
    </recommendedName>
</protein>
<feature type="chain" id="PRO_5038761238" description="LPXTG-motif cell wall anchor domain protein" evidence="3">
    <location>
        <begin position="26"/>
        <end position="305"/>
    </location>
</feature>
<dbReference type="STRING" id="656024.FsymDg_3562"/>